<feature type="chain" id="PRO_5043440541" evidence="1">
    <location>
        <begin position="25"/>
        <end position="74"/>
    </location>
</feature>
<reference evidence="2" key="1">
    <citation type="journal article" date="2023" name="Nat. Commun.">
        <title>Diploid and tetraploid genomes of Acorus and the evolution of monocots.</title>
        <authorList>
            <person name="Ma L."/>
            <person name="Liu K.W."/>
            <person name="Li Z."/>
            <person name="Hsiao Y.Y."/>
            <person name="Qi Y."/>
            <person name="Fu T."/>
            <person name="Tang G.D."/>
            <person name="Zhang D."/>
            <person name="Sun W.H."/>
            <person name="Liu D.K."/>
            <person name="Li Y."/>
            <person name="Chen G.Z."/>
            <person name="Liu X.D."/>
            <person name="Liao X.Y."/>
            <person name="Jiang Y.T."/>
            <person name="Yu X."/>
            <person name="Hao Y."/>
            <person name="Huang J."/>
            <person name="Zhao X.W."/>
            <person name="Ke S."/>
            <person name="Chen Y.Y."/>
            <person name="Wu W.L."/>
            <person name="Hsu J.L."/>
            <person name="Lin Y.F."/>
            <person name="Huang M.D."/>
            <person name="Li C.Y."/>
            <person name="Huang L."/>
            <person name="Wang Z.W."/>
            <person name="Zhao X."/>
            <person name="Zhong W.Y."/>
            <person name="Peng D.H."/>
            <person name="Ahmad S."/>
            <person name="Lan S."/>
            <person name="Zhang J.S."/>
            <person name="Tsai W.C."/>
            <person name="Van de Peer Y."/>
            <person name="Liu Z.J."/>
        </authorList>
    </citation>
    <scope>NUCLEOTIDE SEQUENCE</scope>
    <source>
        <strain evidence="2">CP</strain>
    </source>
</reference>
<dbReference type="Proteomes" id="UP001180020">
    <property type="component" value="Unassembled WGS sequence"/>
</dbReference>
<feature type="signal peptide" evidence="1">
    <location>
        <begin position="1"/>
        <end position="24"/>
    </location>
</feature>
<dbReference type="AlphaFoldDB" id="A0AAV9ETL6"/>
<keyword evidence="3" id="KW-1185">Reference proteome</keyword>
<evidence type="ECO:0000313" key="3">
    <source>
        <dbReference type="Proteomes" id="UP001180020"/>
    </source>
</evidence>
<evidence type="ECO:0000313" key="2">
    <source>
        <dbReference type="EMBL" id="KAK1316976.1"/>
    </source>
</evidence>
<gene>
    <name evidence="2" type="ORF">QJS10_CPA05g00554</name>
</gene>
<dbReference type="EMBL" id="JAUJYO010000005">
    <property type="protein sequence ID" value="KAK1316976.1"/>
    <property type="molecule type" value="Genomic_DNA"/>
</dbReference>
<keyword evidence="1" id="KW-0732">Signal</keyword>
<name>A0AAV9ETL6_ACOCL</name>
<proteinExistence type="predicted"/>
<evidence type="ECO:0000256" key="1">
    <source>
        <dbReference type="SAM" id="SignalP"/>
    </source>
</evidence>
<comment type="caution">
    <text evidence="2">The sequence shown here is derived from an EMBL/GenBank/DDBJ whole genome shotgun (WGS) entry which is preliminary data.</text>
</comment>
<organism evidence="2 3">
    <name type="scientific">Acorus calamus</name>
    <name type="common">Sweet flag</name>
    <dbReference type="NCBI Taxonomy" id="4465"/>
    <lineage>
        <taxon>Eukaryota</taxon>
        <taxon>Viridiplantae</taxon>
        <taxon>Streptophyta</taxon>
        <taxon>Embryophyta</taxon>
        <taxon>Tracheophyta</taxon>
        <taxon>Spermatophyta</taxon>
        <taxon>Magnoliopsida</taxon>
        <taxon>Liliopsida</taxon>
        <taxon>Acoraceae</taxon>
        <taxon>Acorus</taxon>
    </lineage>
</organism>
<accession>A0AAV9ETL6</accession>
<reference evidence="2" key="2">
    <citation type="submission" date="2023-06" db="EMBL/GenBank/DDBJ databases">
        <authorList>
            <person name="Ma L."/>
            <person name="Liu K.-W."/>
            <person name="Li Z."/>
            <person name="Hsiao Y.-Y."/>
            <person name="Qi Y."/>
            <person name="Fu T."/>
            <person name="Tang G."/>
            <person name="Zhang D."/>
            <person name="Sun W.-H."/>
            <person name="Liu D.-K."/>
            <person name="Li Y."/>
            <person name="Chen G.-Z."/>
            <person name="Liu X.-D."/>
            <person name="Liao X.-Y."/>
            <person name="Jiang Y.-T."/>
            <person name="Yu X."/>
            <person name="Hao Y."/>
            <person name="Huang J."/>
            <person name="Zhao X.-W."/>
            <person name="Ke S."/>
            <person name="Chen Y.-Y."/>
            <person name="Wu W.-L."/>
            <person name="Hsu J.-L."/>
            <person name="Lin Y.-F."/>
            <person name="Huang M.-D."/>
            <person name="Li C.-Y."/>
            <person name="Huang L."/>
            <person name="Wang Z.-W."/>
            <person name="Zhao X."/>
            <person name="Zhong W.-Y."/>
            <person name="Peng D.-H."/>
            <person name="Ahmad S."/>
            <person name="Lan S."/>
            <person name="Zhang J.-S."/>
            <person name="Tsai W.-C."/>
            <person name="Van De Peer Y."/>
            <person name="Liu Z.-J."/>
        </authorList>
    </citation>
    <scope>NUCLEOTIDE SEQUENCE</scope>
    <source>
        <strain evidence="2">CP</strain>
        <tissue evidence="2">Leaves</tissue>
    </source>
</reference>
<protein>
    <submittedName>
        <fullName evidence="2">Uncharacterized protein</fullName>
    </submittedName>
</protein>
<sequence>MERDGSVVMIGCRLLGWVFSLSSAEEEGEGKKKVMWCLGLIEEELMATQVYHGLGHTPFGASVVHSKSDTIVVE</sequence>